<keyword evidence="1" id="KW-0812">Transmembrane</keyword>
<protein>
    <submittedName>
        <fullName evidence="2">Uncharacterized protein</fullName>
    </submittedName>
</protein>
<reference evidence="2 3" key="1">
    <citation type="journal article" date="2019" name="Int. J. Syst. Evol. Microbiol.">
        <title>The Global Catalogue of Microorganisms (GCM) 10K type strain sequencing project: providing services to taxonomists for standard genome sequencing and annotation.</title>
        <authorList>
            <consortium name="The Broad Institute Genomics Platform"/>
            <consortium name="The Broad Institute Genome Sequencing Center for Infectious Disease"/>
            <person name="Wu L."/>
            <person name="Ma J."/>
        </authorList>
    </citation>
    <scope>NUCLEOTIDE SEQUENCE [LARGE SCALE GENOMIC DNA]</scope>
    <source>
        <strain evidence="2 3">CGMCC 1.12859</strain>
    </source>
</reference>
<evidence type="ECO:0000256" key="1">
    <source>
        <dbReference type="SAM" id="Phobius"/>
    </source>
</evidence>
<dbReference type="EMBL" id="JBHUCZ010000010">
    <property type="protein sequence ID" value="MFD1568126.1"/>
    <property type="molecule type" value="Genomic_DNA"/>
</dbReference>
<keyword evidence="1" id="KW-1133">Transmembrane helix</keyword>
<gene>
    <name evidence="2" type="ORF">ACFSAU_11535</name>
</gene>
<proteinExistence type="predicted"/>
<dbReference type="Proteomes" id="UP001597139">
    <property type="component" value="Unassembled WGS sequence"/>
</dbReference>
<name>A0ABD6BSX3_9EURY</name>
<dbReference type="AlphaFoldDB" id="A0ABD6BSX3"/>
<dbReference type="InterPro" id="IPR014509">
    <property type="entry name" value="YjdF-like"/>
</dbReference>
<evidence type="ECO:0000313" key="3">
    <source>
        <dbReference type="Proteomes" id="UP001597139"/>
    </source>
</evidence>
<organism evidence="2 3">
    <name type="scientific">Halolamina litorea</name>
    <dbReference type="NCBI Taxonomy" id="1515593"/>
    <lineage>
        <taxon>Archaea</taxon>
        <taxon>Methanobacteriati</taxon>
        <taxon>Methanobacteriota</taxon>
        <taxon>Stenosarchaea group</taxon>
        <taxon>Halobacteria</taxon>
        <taxon>Halobacteriales</taxon>
        <taxon>Haloferacaceae</taxon>
    </lineage>
</organism>
<keyword evidence="3" id="KW-1185">Reference proteome</keyword>
<keyword evidence="1" id="KW-0472">Membrane</keyword>
<sequence>AGVVGAEGDGFLVATFWVAVAGFLHSLGMLGRYESVWWWDHLTHTLSAALLAALLYASLLVVAPGVAVVGTVVVTLTLGVVWEIGELLAREVASRYDIEPVLVHYGRRDTALDLVFDAVGTVLVVALDLRLFVPIVEAIVRSTGTL</sequence>
<feature type="transmembrane region" description="Helical" evidence="1">
    <location>
        <begin position="12"/>
        <end position="30"/>
    </location>
</feature>
<dbReference type="Pfam" id="PF09997">
    <property type="entry name" value="DUF2238"/>
    <property type="match status" value="1"/>
</dbReference>
<feature type="non-terminal residue" evidence="2">
    <location>
        <position position="1"/>
    </location>
</feature>
<accession>A0ABD6BSX3</accession>
<comment type="caution">
    <text evidence="2">The sequence shown here is derived from an EMBL/GenBank/DDBJ whole genome shotgun (WGS) entry which is preliminary data.</text>
</comment>
<evidence type="ECO:0000313" key="2">
    <source>
        <dbReference type="EMBL" id="MFD1568126.1"/>
    </source>
</evidence>